<dbReference type="PANTHER" id="PTHR46890:SF1">
    <property type="entry name" value="REVERSE TRANSCRIPTASE DOMAIN-CONTAINING PROTEIN"/>
    <property type="match status" value="1"/>
</dbReference>
<comment type="caution">
    <text evidence="2">The sequence shown here is derived from an EMBL/GenBank/DDBJ whole genome shotgun (WGS) entry which is preliminary data.</text>
</comment>
<sequence>MQTFSEQDVETATRSIPPGKSPGPDGITAGFYKSTWPIIKDDVVMTVLNFFESGKILSQINATNIALVPKVSSPNSVGDYRPISCCNVVYKMISKILTLRLTEVLGFWLVKIRPCL</sequence>
<dbReference type="PANTHER" id="PTHR46890">
    <property type="entry name" value="NON-LTR RETROLELEMENT REVERSE TRANSCRIPTASE-LIKE PROTEIN-RELATED"/>
    <property type="match status" value="1"/>
</dbReference>
<organism evidence="2 3">
    <name type="scientific">Rubroshorea leprosula</name>
    <dbReference type="NCBI Taxonomy" id="152421"/>
    <lineage>
        <taxon>Eukaryota</taxon>
        <taxon>Viridiplantae</taxon>
        <taxon>Streptophyta</taxon>
        <taxon>Embryophyta</taxon>
        <taxon>Tracheophyta</taxon>
        <taxon>Spermatophyta</taxon>
        <taxon>Magnoliopsida</taxon>
        <taxon>eudicotyledons</taxon>
        <taxon>Gunneridae</taxon>
        <taxon>Pentapetalae</taxon>
        <taxon>rosids</taxon>
        <taxon>malvids</taxon>
        <taxon>Malvales</taxon>
        <taxon>Dipterocarpaceae</taxon>
        <taxon>Rubroshorea</taxon>
    </lineage>
</organism>
<name>A0AAV5HUZ8_9ROSI</name>
<proteinExistence type="predicted"/>
<evidence type="ECO:0000313" key="2">
    <source>
        <dbReference type="EMBL" id="GKU89578.1"/>
    </source>
</evidence>
<keyword evidence="3" id="KW-1185">Reference proteome</keyword>
<evidence type="ECO:0000313" key="3">
    <source>
        <dbReference type="Proteomes" id="UP001054252"/>
    </source>
</evidence>
<reference evidence="2 3" key="1">
    <citation type="journal article" date="2021" name="Commun. Biol.">
        <title>The genome of Shorea leprosula (Dipterocarpaceae) highlights the ecological relevance of drought in aseasonal tropical rainforests.</title>
        <authorList>
            <person name="Ng K.K.S."/>
            <person name="Kobayashi M.J."/>
            <person name="Fawcett J.A."/>
            <person name="Hatakeyama M."/>
            <person name="Paape T."/>
            <person name="Ng C.H."/>
            <person name="Ang C.C."/>
            <person name="Tnah L.H."/>
            <person name="Lee C.T."/>
            <person name="Nishiyama T."/>
            <person name="Sese J."/>
            <person name="O'Brien M.J."/>
            <person name="Copetti D."/>
            <person name="Mohd Noor M.I."/>
            <person name="Ong R.C."/>
            <person name="Putra M."/>
            <person name="Sireger I.Z."/>
            <person name="Indrioko S."/>
            <person name="Kosugi Y."/>
            <person name="Izuno A."/>
            <person name="Isagi Y."/>
            <person name="Lee S.L."/>
            <person name="Shimizu K.K."/>
        </authorList>
    </citation>
    <scope>NUCLEOTIDE SEQUENCE [LARGE SCALE GENOMIC DNA]</scope>
    <source>
        <strain evidence="2">214</strain>
    </source>
</reference>
<feature type="region of interest" description="Disordered" evidence="1">
    <location>
        <begin position="1"/>
        <end position="25"/>
    </location>
</feature>
<dbReference type="Proteomes" id="UP001054252">
    <property type="component" value="Unassembled WGS sequence"/>
</dbReference>
<dbReference type="InterPro" id="IPR052343">
    <property type="entry name" value="Retrotransposon-Effector_Assoc"/>
</dbReference>
<dbReference type="AlphaFoldDB" id="A0AAV5HUZ8"/>
<evidence type="ECO:0000256" key="1">
    <source>
        <dbReference type="SAM" id="MobiDB-lite"/>
    </source>
</evidence>
<evidence type="ECO:0008006" key="4">
    <source>
        <dbReference type="Google" id="ProtNLM"/>
    </source>
</evidence>
<protein>
    <recommendedName>
        <fullName evidence="4">Reverse transcriptase domain-containing protein</fullName>
    </recommendedName>
</protein>
<feature type="compositionally biased region" description="Polar residues" evidence="1">
    <location>
        <begin position="1"/>
        <end position="14"/>
    </location>
</feature>
<accession>A0AAV5HUZ8</accession>
<gene>
    <name evidence="2" type="ORF">SLEP1_g3702</name>
</gene>
<dbReference type="EMBL" id="BPVZ01000003">
    <property type="protein sequence ID" value="GKU89578.1"/>
    <property type="molecule type" value="Genomic_DNA"/>
</dbReference>